<organism evidence="4 5">
    <name type="scientific">Thermodesulforhabdus norvegica</name>
    <dbReference type="NCBI Taxonomy" id="39841"/>
    <lineage>
        <taxon>Bacteria</taxon>
        <taxon>Pseudomonadati</taxon>
        <taxon>Thermodesulfobacteriota</taxon>
        <taxon>Syntrophobacteria</taxon>
        <taxon>Syntrophobacterales</taxon>
        <taxon>Thermodesulforhabdaceae</taxon>
        <taxon>Thermodesulforhabdus</taxon>
    </lineage>
</organism>
<evidence type="ECO:0000256" key="1">
    <source>
        <dbReference type="ARBA" id="ARBA00022500"/>
    </source>
</evidence>
<evidence type="ECO:0000313" key="5">
    <source>
        <dbReference type="Proteomes" id="UP000199611"/>
    </source>
</evidence>
<proteinExistence type="predicted"/>
<feature type="domain" description="Chemotaxis phosphatase CheX-like" evidence="3">
    <location>
        <begin position="52"/>
        <end position="112"/>
    </location>
</feature>
<evidence type="ECO:0000256" key="2">
    <source>
        <dbReference type="SAM" id="MobiDB-lite"/>
    </source>
</evidence>
<dbReference type="AlphaFoldDB" id="A0A1I4REE7"/>
<gene>
    <name evidence="4" type="ORF">SAMN05660836_00565</name>
</gene>
<dbReference type="RefSeq" id="WP_093393310.1">
    <property type="nucleotide sequence ID" value="NZ_FOUU01000001.1"/>
</dbReference>
<dbReference type="InterPro" id="IPR028051">
    <property type="entry name" value="CheX-like_dom"/>
</dbReference>
<dbReference type="Gene3D" id="3.40.1550.10">
    <property type="entry name" value="CheC-like"/>
    <property type="match status" value="1"/>
</dbReference>
<name>A0A1I4REE7_9BACT</name>
<protein>
    <submittedName>
        <fullName evidence="4">Chemotaxis phosphatase CheX</fullName>
    </submittedName>
</protein>
<dbReference type="Pfam" id="PF13690">
    <property type="entry name" value="CheX"/>
    <property type="match status" value="1"/>
</dbReference>
<keyword evidence="5" id="KW-1185">Reference proteome</keyword>
<evidence type="ECO:0000259" key="3">
    <source>
        <dbReference type="Pfam" id="PF13690"/>
    </source>
</evidence>
<dbReference type="EMBL" id="FOUU01000001">
    <property type="protein sequence ID" value="SFM50416.1"/>
    <property type="molecule type" value="Genomic_DNA"/>
</dbReference>
<dbReference type="SUPFAM" id="SSF103039">
    <property type="entry name" value="CheC-like"/>
    <property type="match status" value="1"/>
</dbReference>
<dbReference type="STRING" id="39841.SAMN05660836_00565"/>
<keyword evidence="1" id="KW-0145">Chemotaxis</keyword>
<reference evidence="4 5" key="1">
    <citation type="submission" date="2016-10" db="EMBL/GenBank/DDBJ databases">
        <authorList>
            <person name="de Groot N.N."/>
        </authorList>
    </citation>
    <scope>NUCLEOTIDE SEQUENCE [LARGE SCALE GENOMIC DNA]</scope>
    <source>
        <strain evidence="4 5">DSM 9990</strain>
    </source>
</reference>
<evidence type="ECO:0000313" key="4">
    <source>
        <dbReference type="EMBL" id="SFM50416.1"/>
    </source>
</evidence>
<accession>A0A1I4REE7</accession>
<feature type="region of interest" description="Disordered" evidence="2">
    <location>
        <begin position="107"/>
        <end position="127"/>
    </location>
</feature>
<dbReference type="InterPro" id="IPR028976">
    <property type="entry name" value="CheC-like_sf"/>
</dbReference>
<sequence length="147" mass="16361">MEWQELMRDVISETLEKMFFTIVEFEGEEENQPDQQLTTHINLKSEENKEVITIVISLNLSFARQLTADFLGKIADDITETDTEDCMKELANMTGGGMVAKLGGSYKLELPQPGEPSTEGGNAQEEIPLFVLGSPVGKVRLYKETSS</sequence>
<dbReference type="GO" id="GO:0006935">
    <property type="term" value="P:chemotaxis"/>
    <property type="evidence" value="ECO:0007669"/>
    <property type="project" value="UniProtKB-KW"/>
</dbReference>
<dbReference type="Proteomes" id="UP000199611">
    <property type="component" value="Unassembled WGS sequence"/>
</dbReference>